<dbReference type="STRING" id="218821.SAMN05421837_108214"/>
<evidence type="ECO:0000259" key="2">
    <source>
        <dbReference type="Pfam" id="PF23771"/>
    </source>
</evidence>
<feature type="domain" description="DUF2786" evidence="1">
    <location>
        <begin position="121"/>
        <end position="159"/>
    </location>
</feature>
<name>A0A1H5RB41_9PSEU</name>
<dbReference type="InterPro" id="IPR055592">
    <property type="entry name" value="DUF7168"/>
</dbReference>
<protein>
    <submittedName>
        <fullName evidence="3">Uncharacterized protein</fullName>
    </submittedName>
</protein>
<dbReference type="Proteomes" id="UP000198878">
    <property type="component" value="Unassembled WGS sequence"/>
</dbReference>
<evidence type="ECO:0000313" key="3">
    <source>
        <dbReference type="EMBL" id="SEF35622.1"/>
    </source>
</evidence>
<dbReference type="EMBL" id="FNUJ01000008">
    <property type="protein sequence ID" value="SEF35622.1"/>
    <property type="molecule type" value="Genomic_DNA"/>
</dbReference>
<accession>A0A1H5RB41</accession>
<feature type="domain" description="DUF7168" evidence="2">
    <location>
        <begin position="184"/>
        <end position="270"/>
    </location>
</feature>
<sequence>MPGLDLPAGAAEGARLAGHQVISRVARSGWLPDDLDQAARRRVDEFARSFALDTLAAHDQGAARWWTDSEPHLTQWAAKHILTPAEALTSVIEALGFLMTLPVLTPPGTAAPARHTVDEKKLSRVRALLAKAESSSFPEEAEALSAKAQELMTRHALDRVLVEAVPDVPASRRIWLDTPYVDAKSLLVHVVAKANRCRAVFDPRWDFVTVVGDEDDLDAVALLTTSLLVQATRAMIADPAGRDRAFRKSFLVSYATRVGERLDRAAEAAIAESPAPDRLLPALASHDLAVESAFTTLFPSVVSKSVTVRSAEGWDAGREAADRARLGE</sequence>
<organism evidence="3 4">
    <name type="scientific">Amycolatopsis pretoriensis</name>
    <dbReference type="NCBI Taxonomy" id="218821"/>
    <lineage>
        <taxon>Bacteria</taxon>
        <taxon>Bacillati</taxon>
        <taxon>Actinomycetota</taxon>
        <taxon>Actinomycetes</taxon>
        <taxon>Pseudonocardiales</taxon>
        <taxon>Pseudonocardiaceae</taxon>
        <taxon>Amycolatopsis</taxon>
    </lineage>
</organism>
<gene>
    <name evidence="3" type="ORF">SAMN05421837_108214</name>
</gene>
<evidence type="ECO:0000313" key="4">
    <source>
        <dbReference type="Proteomes" id="UP000198878"/>
    </source>
</evidence>
<keyword evidence="4" id="KW-1185">Reference proteome</keyword>
<dbReference type="Pfam" id="PF23771">
    <property type="entry name" value="DUF7168"/>
    <property type="match status" value="1"/>
</dbReference>
<dbReference type="InterPro" id="IPR024498">
    <property type="entry name" value="DUF2786"/>
</dbReference>
<proteinExistence type="predicted"/>
<evidence type="ECO:0000259" key="1">
    <source>
        <dbReference type="Pfam" id="PF10979"/>
    </source>
</evidence>
<reference evidence="4" key="1">
    <citation type="submission" date="2016-10" db="EMBL/GenBank/DDBJ databases">
        <authorList>
            <person name="Varghese N."/>
            <person name="Submissions S."/>
        </authorList>
    </citation>
    <scope>NUCLEOTIDE SEQUENCE [LARGE SCALE GENOMIC DNA]</scope>
    <source>
        <strain evidence="4">DSM 44654</strain>
    </source>
</reference>
<dbReference type="AlphaFoldDB" id="A0A1H5RB41"/>
<dbReference type="Pfam" id="PF10979">
    <property type="entry name" value="DUF2786"/>
    <property type="match status" value="1"/>
</dbReference>